<feature type="transmembrane region" description="Helical" evidence="19">
    <location>
        <begin position="91"/>
        <end position="110"/>
    </location>
</feature>
<evidence type="ECO:0000256" key="18">
    <source>
        <dbReference type="RuleBase" id="RU003938"/>
    </source>
</evidence>
<dbReference type="PANTHER" id="PTHR46382:SF1">
    <property type="entry name" value="PHOSPHATIDATE CYTIDYLYLTRANSFERASE"/>
    <property type="match status" value="1"/>
</dbReference>
<evidence type="ECO:0000256" key="8">
    <source>
        <dbReference type="ARBA" id="ARBA00022475"/>
    </source>
</evidence>
<keyword evidence="17" id="KW-1208">Phospholipid metabolism</keyword>
<gene>
    <name evidence="20" type="primary">cdsA</name>
    <name evidence="20" type="ORF">MGM1_3580</name>
</gene>
<evidence type="ECO:0000313" key="21">
    <source>
        <dbReference type="Proteomes" id="UP000030066"/>
    </source>
</evidence>
<protein>
    <recommendedName>
        <fullName evidence="7 18">Phosphatidate cytidylyltransferase</fullName>
        <ecNumber evidence="6 18">2.7.7.41</ecNumber>
    </recommendedName>
</protein>
<dbReference type="UniPathway" id="UPA00557">
    <property type="reaction ID" value="UER00614"/>
</dbReference>
<organism evidence="20 21">
    <name type="scientific">Candidatus Malacoplasma girerdii</name>
    <dbReference type="NCBI Taxonomy" id="1318617"/>
    <lineage>
        <taxon>Bacteria</taxon>
        <taxon>Bacillati</taxon>
        <taxon>Mycoplasmatota</taxon>
        <taxon>Mycoplasmoidales</taxon>
        <taxon>Mycoplasmoidaceae</taxon>
        <taxon>Malacoplasma</taxon>
    </lineage>
</organism>
<keyword evidence="16" id="KW-0594">Phospholipid biosynthesis</keyword>
<dbReference type="KEGG" id="mgj:MGM1_3580"/>
<evidence type="ECO:0000256" key="1">
    <source>
        <dbReference type="ARBA" id="ARBA00001698"/>
    </source>
</evidence>
<keyword evidence="15 19" id="KW-0472">Membrane</keyword>
<reference evidence="20 21" key="1">
    <citation type="journal article" date="2014" name="PLoS ONE">
        <title>An emerging Mycoplasma associated with trichomoniasis, vaginal infection and disease.</title>
        <authorList>
            <consortium name="Vaginal Microbiome Consortium"/>
            <person name="Fettweis J.M."/>
            <person name="Serrano M.G."/>
            <person name="Huang B."/>
            <person name="Brooks J.P."/>
            <person name="Glascock A.L."/>
            <person name="Sheth N.U."/>
            <person name="Strauss J.F.III."/>
            <person name="Jefferson K.K."/>
            <person name="Buck G.A."/>
        </authorList>
    </citation>
    <scope>NUCLEOTIDE SEQUENCE [LARGE SCALE GENOMIC DNA]</scope>
    <source>
        <strain evidence="20 21">VCU_M1</strain>
    </source>
</reference>
<dbReference type="EMBL" id="CP007711">
    <property type="protein sequence ID" value="AIV03730.1"/>
    <property type="molecule type" value="Genomic_DNA"/>
</dbReference>
<keyword evidence="21" id="KW-1185">Reference proteome</keyword>
<sequence>MKQNNTQNQINTLKQRLKTSSVISLYLIVLIIVALLADPYTNFVSKHLISDKISTAFIFYNVFIFLVGPFSYLIANELLSSFLNAKDYKIINILALCGLMIIPAYAFAYIFGVHQYFNNLFNLNDNKWKIYGLIVGVLFTGLLIYSLSYLCINKKLKDNNKSSYFATVTALVFFFYTAMYYIVATRTYNVFIFLLLIPILTDSFAYFCGSLFGKHHFSKSSPNKTIEGCVSGVVMTTVIVTLMQFMFYFYSDNALHATYLNQFIGWQLDNTMNRSIYFYWYFICAVIVGVLSILAICGDLYFSKVKRSINIKDFGKLLPGHGGILDRIDSWIYVITAYVGCSIIFALFFNWYGILQNIYII</sequence>
<evidence type="ECO:0000256" key="12">
    <source>
        <dbReference type="ARBA" id="ARBA00022695"/>
    </source>
</evidence>
<evidence type="ECO:0000256" key="10">
    <source>
        <dbReference type="ARBA" id="ARBA00022679"/>
    </source>
</evidence>
<evidence type="ECO:0000256" key="11">
    <source>
        <dbReference type="ARBA" id="ARBA00022692"/>
    </source>
</evidence>
<dbReference type="AlphaFoldDB" id="A0A097ST10"/>
<keyword evidence="11 18" id="KW-0812">Transmembrane</keyword>
<comment type="subcellular location">
    <subcellularLocation>
        <location evidence="2">Cell membrane</location>
        <topology evidence="2">Multi-pass membrane protein</topology>
    </subcellularLocation>
</comment>
<comment type="pathway">
    <text evidence="3 18">Phospholipid metabolism; CDP-diacylglycerol biosynthesis; CDP-diacylglycerol from sn-glycerol 3-phosphate: step 3/3.</text>
</comment>
<dbReference type="Proteomes" id="UP000030066">
    <property type="component" value="Chromosome"/>
</dbReference>
<evidence type="ECO:0000256" key="3">
    <source>
        <dbReference type="ARBA" id="ARBA00005119"/>
    </source>
</evidence>
<keyword evidence="14" id="KW-0443">Lipid metabolism</keyword>
<evidence type="ECO:0000256" key="4">
    <source>
        <dbReference type="ARBA" id="ARBA00005189"/>
    </source>
</evidence>
<feature type="transmembrane region" description="Helical" evidence="19">
    <location>
        <begin position="225"/>
        <end position="250"/>
    </location>
</feature>
<dbReference type="Pfam" id="PF01148">
    <property type="entry name" value="CTP_transf_1"/>
    <property type="match status" value="1"/>
</dbReference>
<proteinExistence type="inferred from homology"/>
<keyword evidence="9" id="KW-0444">Lipid biosynthesis</keyword>
<keyword evidence="10 18" id="KW-0808">Transferase</keyword>
<dbReference type="HOGENOM" id="CLU_037294_2_0_14"/>
<comment type="pathway">
    <text evidence="4">Lipid metabolism.</text>
</comment>
<feature type="transmembrane region" description="Helical" evidence="19">
    <location>
        <begin position="190"/>
        <end position="213"/>
    </location>
</feature>
<evidence type="ECO:0000256" key="13">
    <source>
        <dbReference type="ARBA" id="ARBA00022989"/>
    </source>
</evidence>
<evidence type="ECO:0000256" key="7">
    <source>
        <dbReference type="ARBA" id="ARBA00019373"/>
    </source>
</evidence>
<dbReference type="EC" id="2.7.7.41" evidence="6 18"/>
<dbReference type="eggNOG" id="COG0575">
    <property type="taxonomic scope" value="Bacteria"/>
</dbReference>
<accession>A0A097ST10</accession>
<dbReference type="GO" id="GO:0005886">
    <property type="term" value="C:plasma membrane"/>
    <property type="evidence" value="ECO:0007669"/>
    <property type="project" value="UniProtKB-SubCell"/>
</dbReference>
<dbReference type="STRING" id="1318617.MGM1_3580"/>
<name>A0A097ST10_9BACT</name>
<keyword evidence="12 18" id="KW-0548">Nucleotidyltransferase</keyword>
<evidence type="ECO:0000313" key="20">
    <source>
        <dbReference type="EMBL" id="AIV03730.1"/>
    </source>
</evidence>
<dbReference type="InterPro" id="IPR000374">
    <property type="entry name" value="PC_trans"/>
</dbReference>
<evidence type="ECO:0000256" key="2">
    <source>
        <dbReference type="ARBA" id="ARBA00004651"/>
    </source>
</evidence>
<evidence type="ECO:0000256" key="16">
    <source>
        <dbReference type="ARBA" id="ARBA00023209"/>
    </source>
</evidence>
<feature type="transmembrane region" description="Helical" evidence="19">
    <location>
        <begin position="278"/>
        <end position="302"/>
    </location>
</feature>
<dbReference type="PANTHER" id="PTHR46382">
    <property type="entry name" value="PHOSPHATIDATE CYTIDYLYLTRANSFERASE"/>
    <property type="match status" value="1"/>
</dbReference>
<feature type="transmembrane region" description="Helical" evidence="19">
    <location>
        <begin position="57"/>
        <end position="79"/>
    </location>
</feature>
<feature type="transmembrane region" description="Helical" evidence="19">
    <location>
        <begin position="164"/>
        <end position="184"/>
    </location>
</feature>
<dbReference type="GO" id="GO:0004605">
    <property type="term" value="F:phosphatidate cytidylyltransferase activity"/>
    <property type="evidence" value="ECO:0007669"/>
    <property type="project" value="UniProtKB-EC"/>
</dbReference>
<evidence type="ECO:0000256" key="5">
    <source>
        <dbReference type="ARBA" id="ARBA00010185"/>
    </source>
</evidence>
<comment type="similarity">
    <text evidence="5 18">Belongs to the CDS family.</text>
</comment>
<keyword evidence="13 19" id="KW-1133">Transmembrane helix</keyword>
<evidence type="ECO:0000256" key="9">
    <source>
        <dbReference type="ARBA" id="ARBA00022516"/>
    </source>
</evidence>
<evidence type="ECO:0000256" key="6">
    <source>
        <dbReference type="ARBA" id="ARBA00012487"/>
    </source>
</evidence>
<feature type="transmembrane region" description="Helical" evidence="19">
    <location>
        <begin position="130"/>
        <end position="152"/>
    </location>
</feature>
<evidence type="ECO:0000256" key="17">
    <source>
        <dbReference type="ARBA" id="ARBA00023264"/>
    </source>
</evidence>
<feature type="transmembrane region" description="Helical" evidence="19">
    <location>
        <begin position="331"/>
        <end position="352"/>
    </location>
</feature>
<comment type="catalytic activity">
    <reaction evidence="1 18">
        <text>a 1,2-diacyl-sn-glycero-3-phosphate + CTP + H(+) = a CDP-1,2-diacyl-sn-glycerol + diphosphate</text>
        <dbReference type="Rhea" id="RHEA:16229"/>
        <dbReference type="ChEBI" id="CHEBI:15378"/>
        <dbReference type="ChEBI" id="CHEBI:33019"/>
        <dbReference type="ChEBI" id="CHEBI:37563"/>
        <dbReference type="ChEBI" id="CHEBI:58332"/>
        <dbReference type="ChEBI" id="CHEBI:58608"/>
        <dbReference type="EC" id="2.7.7.41"/>
    </reaction>
</comment>
<feature type="transmembrane region" description="Helical" evidence="19">
    <location>
        <begin position="21"/>
        <end position="37"/>
    </location>
</feature>
<keyword evidence="8" id="KW-1003">Cell membrane</keyword>
<dbReference type="GO" id="GO:0016024">
    <property type="term" value="P:CDP-diacylglycerol biosynthetic process"/>
    <property type="evidence" value="ECO:0007669"/>
    <property type="project" value="UniProtKB-UniPathway"/>
</dbReference>
<evidence type="ECO:0000256" key="15">
    <source>
        <dbReference type="ARBA" id="ARBA00023136"/>
    </source>
</evidence>
<evidence type="ECO:0000256" key="19">
    <source>
        <dbReference type="SAM" id="Phobius"/>
    </source>
</evidence>
<evidence type="ECO:0000256" key="14">
    <source>
        <dbReference type="ARBA" id="ARBA00023098"/>
    </source>
</evidence>
<dbReference type="PROSITE" id="PS01315">
    <property type="entry name" value="CDS"/>
    <property type="match status" value="1"/>
</dbReference>